<proteinExistence type="inferred from homology"/>
<organism evidence="5 6">
    <name type="scientific">Peribacillus butanolivorans</name>
    <dbReference type="NCBI Taxonomy" id="421767"/>
    <lineage>
        <taxon>Bacteria</taxon>
        <taxon>Bacillati</taxon>
        <taxon>Bacillota</taxon>
        <taxon>Bacilli</taxon>
        <taxon>Bacillales</taxon>
        <taxon>Bacillaceae</taxon>
        <taxon>Peribacillus</taxon>
    </lineage>
</organism>
<dbReference type="InterPro" id="IPR036380">
    <property type="entry name" value="Isochorismatase-like_sf"/>
</dbReference>
<keyword evidence="7" id="KW-1185">Reference proteome</keyword>
<sequence>MRRCLRLGKKVLVVIDVQTAVVEHGYKRDKTIDKINRLIRCAREQQIPIIYIQHEYPEGPMSKGEPGWQFHPRLEKPLHQEVTIYKTVPNSFTHTPLKQTLDKLDATHIYICGAQTEFCVDSTCRGAFDLDYNVTLITDAHTTSDADHLSAPRIIEHTHVTLKNFWSPNATITLEKSLDLDWIKNEVNPK</sequence>
<dbReference type="PANTHER" id="PTHR43540:SF14">
    <property type="entry name" value="ISOCHORISMATASE"/>
    <property type="match status" value="1"/>
</dbReference>
<protein>
    <submittedName>
        <fullName evidence="5">Cysteine hydrolase</fullName>
    </submittedName>
</protein>
<dbReference type="Gene3D" id="3.40.50.850">
    <property type="entry name" value="Isochorismatase-like"/>
    <property type="match status" value="1"/>
</dbReference>
<dbReference type="GO" id="GO:0016787">
    <property type="term" value="F:hydrolase activity"/>
    <property type="evidence" value="ECO:0007669"/>
    <property type="project" value="UniProtKB-KW"/>
</dbReference>
<dbReference type="Pfam" id="PF00857">
    <property type="entry name" value="Isochorismatase"/>
    <property type="match status" value="1"/>
</dbReference>
<dbReference type="InterPro" id="IPR000868">
    <property type="entry name" value="Isochorismatase-like_dom"/>
</dbReference>
<dbReference type="EMBL" id="CP030926">
    <property type="protein sequence ID" value="AXN41577.1"/>
    <property type="molecule type" value="Genomic_DNA"/>
</dbReference>
<dbReference type="Proteomes" id="UP000260457">
    <property type="component" value="Chromosome"/>
</dbReference>
<evidence type="ECO:0000256" key="2">
    <source>
        <dbReference type="ARBA" id="ARBA00022801"/>
    </source>
</evidence>
<name>A0AAX0S7X9_9BACI</name>
<accession>A0AAX0S7X9</accession>
<keyword evidence="2 5" id="KW-0378">Hydrolase</keyword>
<reference evidence="5 6" key="1">
    <citation type="submission" date="2017-09" db="EMBL/GenBank/DDBJ databases">
        <title>Large-scale bioinformatics analysis of Bacillus genomes uncovers conserved roles of natural products in bacterial physiology.</title>
        <authorList>
            <consortium name="Agbiome Team Llc"/>
            <person name="Bleich R.M."/>
            <person name="Kirk G.J."/>
            <person name="Santa Maria K.C."/>
            <person name="Allen S.E."/>
            <person name="Farag S."/>
            <person name="Shank E.A."/>
            <person name="Bowers A."/>
        </authorList>
    </citation>
    <scope>NUCLEOTIDE SEQUENCE [LARGE SCALE GENOMIC DNA]</scope>
    <source>
        <strain evidence="5 6">AFS003229</strain>
    </source>
</reference>
<gene>
    <name evidence="5" type="ORF">CN689_04990</name>
    <name evidence="4" type="ORF">DTO10_26595</name>
</gene>
<dbReference type="KEGG" id="pbut:DTO10_26595"/>
<evidence type="ECO:0000313" key="5">
    <source>
        <dbReference type="EMBL" id="PEJ36292.1"/>
    </source>
</evidence>
<evidence type="ECO:0000313" key="6">
    <source>
        <dbReference type="Proteomes" id="UP000220106"/>
    </source>
</evidence>
<feature type="domain" description="Isochorismatase-like" evidence="3">
    <location>
        <begin position="11"/>
        <end position="148"/>
    </location>
</feature>
<dbReference type="AlphaFoldDB" id="A0AAX0S7X9"/>
<evidence type="ECO:0000259" key="3">
    <source>
        <dbReference type="Pfam" id="PF00857"/>
    </source>
</evidence>
<dbReference type="EMBL" id="NUEQ01000010">
    <property type="protein sequence ID" value="PEJ36292.1"/>
    <property type="molecule type" value="Genomic_DNA"/>
</dbReference>
<dbReference type="PANTHER" id="PTHR43540">
    <property type="entry name" value="PEROXYUREIDOACRYLATE/UREIDOACRYLATE AMIDOHYDROLASE-RELATED"/>
    <property type="match status" value="1"/>
</dbReference>
<reference evidence="4 7" key="2">
    <citation type="submission" date="2018-07" db="EMBL/GenBank/DDBJ databases">
        <title>The molecular basis for the intramolecular migration of carboxyl group in the catabolism of para-hydroxybenzoate via gentisate.</title>
        <authorList>
            <person name="Zhao H."/>
            <person name="Xu Y."/>
            <person name="Lin S."/>
            <person name="Spain J.C."/>
            <person name="Zhou N.-Y."/>
        </authorList>
    </citation>
    <scope>NUCLEOTIDE SEQUENCE [LARGE SCALE GENOMIC DNA]</scope>
    <source>
        <strain evidence="4 7">PHB-7a</strain>
    </source>
</reference>
<dbReference type="InterPro" id="IPR050272">
    <property type="entry name" value="Isochorismatase-like_hydrls"/>
</dbReference>
<dbReference type="SUPFAM" id="SSF52499">
    <property type="entry name" value="Isochorismatase-like hydrolases"/>
    <property type="match status" value="1"/>
</dbReference>
<evidence type="ECO:0000256" key="1">
    <source>
        <dbReference type="ARBA" id="ARBA00006336"/>
    </source>
</evidence>
<dbReference type="Proteomes" id="UP000220106">
    <property type="component" value="Unassembled WGS sequence"/>
</dbReference>
<evidence type="ECO:0000313" key="7">
    <source>
        <dbReference type="Proteomes" id="UP000260457"/>
    </source>
</evidence>
<evidence type="ECO:0000313" key="4">
    <source>
        <dbReference type="EMBL" id="AXN41577.1"/>
    </source>
</evidence>
<comment type="similarity">
    <text evidence="1">Belongs to the isochorismatase family.</text>
</comment>
<dbReference type="CDD" id="cd01014">
    <property type="entry name" value="nicotinamidase_related"/>
    <property type="match status" value="1"/>
</dbReference>